<dbReference type="RefSeq" id="WP_011627871.1">
    <property type="nucleotide sequence ID" value="NC_008340.1"/>
</dbReference>
<reference evidence="3" key="1">
    <citation type="submission" date="2006-08" db="EMBL/GenBank/DDBJ databases">
        <title>Complete sequence of Alkalilimnicola ehrilichei MLHE-1.</title>
        <authorList>
            <person name="Copeland A."/>
            <person name="Lucas S."/>
            <person name="Lapidus A."/>
            <person name="Barry K."/>
            <person name="Detter J.C."/>
            <person name="Glavina del Rio T."/>
            <person name="Hammon N."/>
            <person name="Israni S."/>
            <person name="Dalin E."/>
            <person name="Tice H."/>
            <person name="Pitluck S."/>
            <person name="Sims D."/>
            <person name="Brettin T."/>
            <person name="Bruce D."/>
            <person name="Han C."/>
            <person name="Tapia R."/>
            <person name="Gilna P."/>
            <person name="Schmutz J."/>
            <person name="Larimer F."/>
            <person name="Land M."/>
            <person name="Hauser L."/>
            <person name="Kyrpides N."/>
            <person name="Mikhailova N."/>
            <person name="Oremland R.S."/>
            <person name="Hoeft S.E."/>
            <person name="Switzer-Blum J."/>
            <person name="Kulp T."/>
            <person name="King G."/>
            <person name="Tabita R."/>
            <person name="Witte B."/>
            <person name="Santini J.M."/>
            <person name="Basu P."/>
            <person name="Hollibaugh J.T."/>
            <person name="Xie G."/>
            <person name="Stolz J.F."/>
            <person name="Richardson P."/>
        </authorList>
    </citation>
    <scope>NUCLEOTIDE SEQUENCE [LARGE SCALE GENOMIC DNA]</scope>
    <source>
        <strain evidence="3">ATCC BAA-1101 / DSM 17681 / MLHE-1</strain>
    </source>
</reference>
<accession>Q0ACG2</accession>
<evidence type="ECO:0008006" key="4">
    <source>
        <dbReference type="Google" id="ProtNLM"/>
    </source>
</evidence>
<name>Q0ACG2_ALKEH</name>
<keyword evidence="3" id="KW-1185">Reference proteome</keyword>
<evidence type="ECO:0000256" key="1">
    <source>
        <dbReference type="SAM" id="MobiDB-lite"/>
    </source>
</evidence>
<dbReference type="Proteomes" id="UP000001962">
    <property type="component" value="Chromosome"/>
</dbReference>
<organism evidence="2 3">
    <name type="scientific">Alkalilimnicola ehrlichii (strain ATCC BAA-1101 / DSM 17681 / MLHE-1)</name>
    <dbReference type="NCBI Taxonomy" id="187272"/>
    <lineage>
        <taxon>Bacteria</taxon>
        <taxon>Pseudomonadati</taxon>
        <taxon>Pseudomonadota</taxon>
        <taxon>Gammaproteobacteria</taxon>
        <taxon>Chromatiales</taxon>
        <taxon>Ectothiorhodospiraceae</taxon>
        <taxon>Alkalilimnicola</taxon>
    </lineage>
</organism>
<dbReference type="OrthoDB" id="9177691at2"/>
<dbReference type="KEGG" id="aeh:Mlg_0120"/>
<protein>
    <recommendedName>
        <fullName evidence="4">Heparinase II/III family protein</fullName>
    </recommendedName>
</protein>
<evidence type="ECO:0000313" key="2">
    <source>
        <dbReference type="EMBL" id="ABI55475.1"/>
    </source>
</evidence>
<dbReference type="AlphaFoldDB" id="Q0ACG2"/>
<feature type="region of interest" description="Disordered" evidence="1">
    <location>
        <begin position="1"/>
        <end position="20"/>
    </location>
</feature>
<proteinExistence type="predicted"/>
<dbReference type="EMBL" id="CP000453">
    <property type="protein sequence ID" value="ABI55475.1"/>
    <property type="molecule type" value="Genomic_DNA"/>
</dbReference>
<dbReference type="eggNOG" id="ENOG5033SA7">
    <property type="taxonomic scope" value="Bacteria"/>
</dbReference>
<sequence length="635" mass="68970">MGDAPVLAASTDRAGHSASLEGRLQRRLDTLVGAARRCGDPPGRLWDPVLRAETPAEHYGHNSAALALLMRDGPEGAQWRPMVRTWMALERRQVGHEPFNRFLLLLMREHLLATGAPAGDGLPWEEALNRCPVARRYPSNNWTLLGALCHLIEAPDHRRGRALARLLSLLERWTTPAGGFIDFPYRPALPRSGATPVAYHHKALFVATVAGCYVTSPALDRHVQRMLGWVRLTWDGDGHVGGFGRSTHSLFGDACLMASLVLLGVLSRENQDGAFGAMASGILERWAGQQRPDGLLMLNPAGPTAGGAPAGWDDYMYLSVYNAWTAAVLSWALHRAWTDARPDQGALRQAATFEVGGRVEADEAAGLMRCAPEDGTVALMSTSGQPPQAFGRDWAELRYAGALPYHMIRGGTVLCPPPVRVHADALRREPSLAGWTPVFLIGDELFGLVDFQDVALSQDGDDITIRLSGQPVSLLRPEPRSLGQRLFAAADWRLGGRMGRNRALRRPRATGVSGSVCFTFHRSRCAVSQELVIRHRCDAEVHYLNPGGHALMTDALPLKRALVQSPSESDPSASEVSLDVSTLLSARPDASIPHAMGFSAPPTLLRKGGYRHRLYLDWGDHGLPCKGAAGLDKGE</sequence>
<gene>
    <name evidence="2" type="ordered locus">Mlg_0120</name>
</gene>
<evidence type="ECO:0000313" key="3">
    <source>
        <dbReference type="Proteomes" id="UP000001962"/>
    </source>
</evidence>
<dbReference type="HOGENOM" id="CLU_444060_0_0_6"/>